<dbReference type="InterPro" id="IPR036188">
    <property type="entry name" value="FAD/NAD-bd_sf"/>
</dbReference>
<gene>
    <name evidence="1" type="ORF">ACFQ2I_20505</name>
</gene>
<protein>
    <submittedName>
        <fullName evidence="1">Uncharacterized protein</fullName>
    </submittedName>
</protein>
<dbReference type="EMBL" id="JBHTJZ010000065">
    <property type="protein sequence ID" value="MFD0961730.1"/>
    <property type="molecule type" value="Genomic_DNA"/>
</dbReference>
<name>A0ABW3HWT8_9BACL</name>
<reference evidence="2" key="1">
    <citation type="journal article" date="2019" name="Int. J. Syst. Evol. Microbiol.">
        <title>The Global Catalogue of Microorganisms (GCM) 10K type strain sequencing project: providing services to taxonomists for standard genome sequencing and annotation.</title>
        <authorList>
            <consortium name="The Broad Institute Genomics Platform"/>
            <consortium name="The Broad Institute Genome Sequencing Center for Infectious Disease"/>
            <person name="Wu L."/>
            <person name="Ma J."/>
        </authorList>
    </citation>
    <scope>NUCLEOTIDE SEQUENCE [LARGE SCALE GENOMIC DNA]</scope>
    <source>
        <strain evidence="2">CCUG 59129</strain>
    </source>
</reference>
<dbReference type="Proteomes" id="UP001596989">
    <property type="component" value="Unassembled WGS sequence"/>
</dbReference>
<evidence type="ECO:0000313" key="2">
    <source>
        <dbReference type="Proteomes" id="UP001596989"/>
    </source>
</evidence>
<accession>A0ABW3HWT8</accession>
<keyword evidence="2" id="KW-1185">Reference proteome</keyword>
<dbReference type="SUPFAM" id="SSF51905">
    <property type="entry name" value="FAD/NAD(P)-binding domain"/>
    <property type="match status" value="1"/>
</dbReference>
<comment type="caution">
    <text evidence="1">The sequence shown here is derived from an EMBL/GenBank/DDBJ whole genome shotgun (WGS) entry which is preliminary data.</text>
</comment>
<evidence type="ECO:0000313" key="1">
    <source>
        <dbReference type="EMBL" id="MFD0961730.1"/>
    </source>
</evidence>
<dbReference type="RefSeq" id="WP_377567584.1">
    <property type="nucleotide sequence ID" value="NZ_JBHTJZ010000065.1"/>
</dbReference>
<dbReference type="PROSITE" id="PS51257">
    <property type="entry name" value="PROKAR_LIPOPROTEIN"/>
    <property type="match status" value="1"/>
</dbReference>
<proteinExistence type="predicted"/>
<sequence>MAKDLAELNTLIVGATFAGIGLACELQRSEPAGHFLFIDREITVGHEFAYAFKHGFDWNDTVIEHESAAEVRSAFISRNILSEEGRVHLPGMTPVLYRLLRDRGLPIRFMTDVVDIRQNNEQSGYIVTLFDGSGLRELAVKEIIDTTSDCRTCTPWQPLHGKRINALLHAKRNKDGSVVSDAMNCYGGKMQFVSDHYSFERGRFDSEAFLSIPLAPGDGWLEGRRSIHQFWANRPDELQGWTLAVVADQFDFEPSKGPHERESDWIWLPSAAYDNPLAAMNEAIAWLKGRVVV</sequence>
<organism evidence="1 2">
    <name type="scientific">Paenibacillus chungangensis</name>
    <dbReference type="NCBI Taxonomy" id="696535"/>
    <lineage>
        <taxon>Bacteria</taxon>
        <taxon>Bacillati</taxon>
        <taxon>Bacillota</taxon>
        <taxon>Bacilli</taxon>
        <taxon>Bacillales</taxon>
        <taxon>Paenibacillaceae</taxon>
        <taxon>Paenibacillus</taxon>
    </lineage>
</organism>